<reference evidence="2 3" key="1">
    <citation type="submission" date="2020-10" db="EMBL/GenBank/DDBJ databases">
        <title>ChiBAC.</title>
        <authorList>
            <person name="Zenner C."/>
            <person name="Hitch T.C.A."/>
            <person name="Clavel T."/>
        </authorList>
    </citation>
    <scope>NUCLEOTIDE SEQUENCE [LARGE SCALE GENOMIC DNA]</scope>
    <source>
        <strain evidence="2 3">DSM 107455</strain>
    </source>
</reference>
<dbReference type="Proteomes" id="UP001194273">
    <property type="component" value="Unassembled WGS sequence"/>
</dbReference>
<feature type="transmembrane region" description="Helical" evidence="1">
    <location>
        <begin position="44"/>
        <end position="64"/>
    </location>
</feature>
<organism evidence="2 3">
    <name type="scientific">Thermophilibacter gallinarum</name>
    <dbReference type="NCBI Taxonomy" id="2779357"/>
    <lineage>
        <taxon>Bacteria</taxon>
        <taxon>Bacillati</taxon>
        <taxon>Actinomycetota</taxon>
        <taxon>Coriobacteriia</taxon>
        <taxon>Coriobacteriales</taxon>
        <taxon>Atopobiaceae</taxon>
        <taxon>Thermophilibacter</taxon>
    </lineage>
</organism>
<feature type="transmembrane region" description="Helical" evidence="1">
    <location>
        <begin position="230"/>
        <end position="253"/>
    </location>
</feature>
<keyword evidence="1" id="KW-0812">Transmembrane</keyword>
<sequence length="382" mass="41389">MGEKNVRGPRDAVRRVLLHTAGYLLTFVALNALTFVVPSYEVAMLLAALSLAAYPIVVCVYHILRSFADYRAGLTVSVPLPARLLFNLLIIFGVASSDSASDALLKGVAADRGLHAGRSYGLSRRAALVARVAVLLAFLAVCCEVIAVFLSVGTPLFDTMCWMTLGTVAVFCLSMPIAYLVHFLVGFRREWRTKGASDGWSLDAHTAAAVKRGDALAFPRNEEKRRPYVAFARNFCFGMIVVGLATLGAVVLVPEGPRFAFFDAFPLVHGLVSGVIGLGVLAWPVAAGWWAHRSGTSLTQTIVLDDGHLSYALTSGSGELASTSTWDLDGVTSYELGRWCIKVNGHGATPRGTRAYHLDIPRTFDGEDRFLRELDLRVARNR</sequence>
<evidence type="ECO:0000313" key="3">
    <source>
        <dbReference type="Proteomes" id="UP001194273"/>
    </source>
</evidence>
<name>A0ABR9QRL6_9ACTN</name>
<protein>
    <recommendedName>
        <fullName evidence="4">RDD family protein</fullName>
    </recommendedName>
</protein>
<keyword evidence="3" id="KW-1185">Reference proteome</keyword>
<feature type="transmembrane region" description="Helical" evidence="1">
    <location>
        <begin position="126"/>
        <end position="150"/>
    </location>
</feature>
<feature type="transmembrane region" description="Helical" evidence="1">
    <location>
        <begin position="162"/>
        <end position="185"/>
    </location>
</feature>
<comment type="caution">
    <text evidence="2">The sequence shown here is derived from an EMBL/GenBank/DDBJ whole genome shotgun (WGS) entry which is preliminary data.</text>
</comment>
<keyword evidence="1" id="KW-0472">Membrane</keyword>
<evidence type="ECO:0000256" key="1">
    <source>
        <dbReference type="SAM" id="Phobius"/>
    </source>
</evidence>
<dbReference type="RefSeq" id="WP_193529105.1">
    <property type="nucleotide sequence ID" value="NZ_JADCJZ010000001.1"/>
</dbReference>
<evidence type="ECO:0008006" key="4">
    <source>
        <dbReference type="Google" id="ProtNLM"/>
    </source>
</evidence>
<evidence type="ECO:0000313" key="2">
    <source>
        <dbReference type="EMBL" id="MBE5023682.1"/>
    </source>
</evidence>
<gene>
    <name evidence="2" type="ORF">INF26_02285</name>
</gene>
<accession>A0ABR9QRL6</accession>
<proteinExistence type="predicted"/>
<feature type="transmembrane region" description="Helical" evidence="1">
    <location>
        <begin position="265"/>
        <end position="291"/>
    </location>
</feature>
<feature type="transmembrane region" description="Helical" evidence="1">
    <location>
        <begin position="16"/>
        <end position="37"/>
    </location>
</feature>
<dbReference type="EMBL" id="JADCJZ010000001">
    <property type="protein sequence ID" value="MBE5023682.1"/>
    <property type="molecule type" value="Genomic_DNA"/>
</dbReference>
<keyword evidence="1" id="KW-1133">Transmembrane helix</keyword>